<name>A0A5B7E778_PORTR</name>
<protein>
    <submittedName>
        <fullName evidence="2">Uncharacterized protein</fullName>
    </submittedName>
</protein>
<accession>A0A5B7E778</accession>
<keyword evidence="1" id="KW-0472">Membrane</keyword>
<keyword evidence="1" id="KW-0812">Transmembrane</keyword>
<keyword evidence="3" id="KW-1185">Reference proteome</keyword>
<evidence type="ECO:0000256" key="1">
    <source>
        <dbReference type="SAM" id="Phobius"/>
    </source>
</evidence>
<evidence type="ECO:0000313" key="2">
    <source>
        <dbReference type="EMBL" id="MPC29890.1"/>
    </source>
</evidence>
<proteinExistence type="predicted"/>
<dbReference type="AlphaFoldDB" id="A0A5B7E778"/>
<dbReference type="EMBL" id="VSRR010002156">
    <property type="protein sequence ID" value="MPC29890.1"/>
    <property type="molecule type" value="Genomic_DNA"/>
</dbReference>
<comment type="caution">
    <text evidence="2">The sequence shown here is derived from an EMBL/GenBank/DDBJ whole genome shotgun (WGS) entry which is preliminary data.</text>
</comment>
<reference evidence="2 3" key="1">
    <citation type="submission" date="2019-05" db="EMBL/GenBank/DDBJ databases">
        <title>Another draft genome of Portunus trituberculatus and its Hox gene families provides insights of decapod evolution.</title>
        <authorList>
            <person name="Jeong J.-H."/>
            <person name="Song I."/>
            <person name="Kim S."/>
            <person name="Choi T."/>
            <person name="Kim D."/>
            <person name="Ryu S."/>
            <person name="Kim W."/>
        </authorList>
    </citation>
    <scope>NUCLEOTIDE SEQUENCE [LARGE SCALE GENOMIC DNA]</scope>
    <source>
        <tissue evidence="2">Muscle</tissue>
    </source>
</reference>
<gene>
    <name evidence="2" type="ORF">E2C01_023142</name>
</gene>
<evidence type="ECO:0000313" key="3">
    <source>
        <dbReference type="Proteomes" id="UP000324222"/>
    </source>
</evidence>
<dbReference type="Proteomes" id="UP000324222">
    <property type="component" value="Unassembled WGS sequence"/>
</dbReference>
<organism evidence="2 3">
    <name type="scientific">Portunus trituberculatus</name>
    <name type="common">Swimming crab</name>
    <name type="synonym">Neptunus trituberculatus</name>
    <dbReference type="NCBI Taxonomy" id="210409"/>
    <lineage>
        <taxon>Eukaryota</taxon>
        <taxon>Metazoa</taxon>
        <taxon>Ecdysozoa</taxon>
        <taxon>Arthropoda</taxon>
        <taxon>Crustacea</taxon>
        <taxon>Multicrustacea</taxon>
        <taxon>Malacostraca</taxon>
        <taxon>Eumalacostraca</taxon>
        <taxon>Eucarida</taxon>
        <taxon>Decapoda</taxon>
        <taxon>Pleocyemata</taxon>
        <taxon>Brachyura</taxon>
        <taxon>Eubrachyura</taxon>
        <taxon>Portunoidea</taxon>
        <taxon>Portunidae</taxon>
        <taxon>Portuninae</taxon>
        <taxon>Portunus</taxon>
    </lineage>
</organism>
<keyword evidence="1" id="KW-1133">Transmembrane helix</keyword>
<sequence length="133" mass="14161">MDSRGVREQQPAVVWSCTSAGVVVQRTTTCPNFPGSSVRNEHQPDCGVGVTSVLLAHASGCLCSLGPNQRVVMVFLRAVLMLWWWRGGGSEGWVVVVVVKVVGLMALVMAMVMVVLMGGNSGEGGADVRCGWW</sequence>
<feature type="transmembrane region" description="Helical" evidence="1">
    <location>
        <begin position="93"/>
        <end position="116"/>
    </location>
</feature>